<dbReference type="PANTHER" id="PTHR46394">
    <property type="entry name" value="ANNEXIN"/>
    <property type="match status" value="1"/>
</dbReference>
<accession>A0A075LLG0</accession>
<feature type="short sequence motif" description="GXSXG" evidence="2">
    <location>
        <begin position="36"/>
        <end position="40"/>
    </location>
</feature>
<evidence type="ECO:0000256" key="2">
    <source>
        <dbReference type="PROSITE-ProRule" id="PRU01161"/>
    </source>
</evidence>
<dbReference type="PANTHER" id="PTHR46394:SF1">
    <property type="entry name" value="PNPLA DOMAIN-CONTAINING PROTEIN"/>
    <property type="match status" value="1"/>
</dbReference>
<dbReference type="KEGG" id="tap:GZ22_09070"/>
<sequence>MKIDGVFSGGGVKAFAFIGAIQAVEKEKYEFENVAGTSAGAIVAGLLAAGYTGKEMEALLQETDISKFTDPIKLTRYIPFANWLTLYFKMGLYKGNALERWLYEALAKKQVYTFQDLKPRTLKVIAADVTLGRLIVFPDDLAETYGIDGGSFPVARAIRMSAGIPYIFMPAKLLYNNRKRSLLLDGGVLSNFPIWTLEGDERLLRRPILGMKLSEAVQKIPVQKVHQSFDLFYALFKTMKVAHDMRHINQETAKDIIFIPVEDIGMADFNISAMEKEKLITVGREKAEHFLKRWP</sequence>
<protein>
    <recommendedName>
        <fullName evidence="3">PNPLA domain-containing protein</fullName>
    </recommendedName>
</protein>
<dbReference type="InterPro" id="IPR016035">
    <property type="entry name" value="Acyl_Trfase/lysoPLipase"/>
</dbReference>
<reference evidence="4 5" key="1">
    <citation type="submission" date="2014-07" db="EMBL/GenBank/DDBJ databases">
        <title>Complete genome sequence of a moderately halophilic bacterium Terribacillus aidingensis MP602, isolated from Cryptomeria fortunei in Tianmu mountain in China.</title>
        <authorList>
            <person name="Wang Y."/>
            <person name="Lu P."/>
            <person name="Zhang L."/>
        </authorList>
    </citation>
    <scope>NUCLEOTIDE SEQUENCE [LARGE SCALE GENOMIC DNA]</scope>
    <source>
        <strain evidence="4 5">MP602</strain>
    </source>
</reference>
<feature type="domain" description="PNPLA" evidence="3">
    <location>
        <begin position="5"/>
        <end position="198"/>
    </location>
</feature>
<dbReference type="HOGENOM" id="CLU_047251_3_0_9"/>
<dbReference type="SUPFAM" id="SSF52151">
    <property type="entry name" value="FabD/lysophospholipase-like"/>
    <property type="match status" value="1"/>
</dbReference>
<dbReference type="OrthoDB" id="9770965at2"/>
<dbReference type="GeneID" id="34220719"/>
<evidence type="ECO:0000313" key="5">
    <source>
        <dbReference type="Proteomes" id="UP000027980"/>
    </source>
</evidence>
<dbReference type="Proteomes" id="UP000027980">
    <property type="component" value="Chromosome"/>
</dbReference>
<dbReference type="AlphaFoldDB" id="A0A075LLG0"/>
<dbReference type="GO" id="GO:0016042">
    <property type="term" value="P:lipid catabolic process"/>
    <property type="evidence" value="ECO:0007669"/>
    <property type="project" value="UniProtKB-UniRule"/>
</dbReference>
<feature type="active site" description="Proton acceptor" evidence="2">
    <location>
        <position position="185"/>
    </location>
</feature>
<dbReference type="Gene3D" id="3.40.1090.10">
    <property type="entry name" value="Cytosolic phospholipase A2 catalytic domain"/>
    <property type="match status" value="2"/>
</dbReference>
<keyword evidence="1 2" id="KW-0443">Lipid metabolism</keyword>
<dbReference type="PROSITE" id="PS51635">
    <property type="entry name" value="PNPLA"/>
    <property type="match status" value="1"/>
</dbReference>
<name>A0A075LLG0_9BACI</name>
<evidence type="ECO:0000313" key="4">
    <source>
        <dbReference type="EMBL" id="AIF66777.1"/>
    </source>
</evidence>
<keyword evidence="2" id="KW-0442">Lipid degradation</keyword>
<comment type="caution">
    <text evidence="2">Lacks conserved residue(s) required for the propagation of feature annotation.</text>
</comment>
<dbReference type="CDD" id="cd07207">
    <property type="entry name" value="Pat_ExoU_VipD_like"/>
    <property type="match status" value="1"/>
</dbReference>
<proteinExistence type="predicted"/>
<keyword evidence="2" id="KW-0378">Hydrolase</keyword>
<dbReference type="InterPro" id="IPR052580">
    <property type="entry name" value="Lipid_Hydrolase"/>
</dbReference>
<dbReference type="GO" id="GO:0016787">
    <property type="term" value="F:hydrolase activity"/>
    <property type="evidence" value="ECO:0007669"/>
    <property type="project" value="UniProtKB-UniRule"/>
</dbReference>
<evidence type="ECO:0000259" key="3">
    <source>
        <dbReference type="PROSITE" id="PS51635"/>
    </source>
</evidence>
<evidence type="ECO:0000256" key="1">
    <source>
        <dbReference type="ARBA" id="ARBA00023098"/>
    </source>
</evidence>
<dbReference type="RefSeq" id="WP_038561250.1">
    <property type="nucleotide sequence ID" value="NZ_CP008876.1"/>
</dbReference>
<feature type="active site" description="Nucleophile" evidence="2">
    <location>
        <position position="38"/>
    </location>
</feature>
<gene>
    <name evidence="4" type="ORF">GZ22_09070</name>
</gene>
<feature type="short sequence motif" description="DGA/G" evidence="2">
    <location>
        <begin position="185"/>
        <end position="187"/>
    </location>
</feature>
<dbReference type="EMBL" id="CP008876">
    <property type="protein sequence ID" value="AIF66777.1"/>
    <property type="molecule type" value="Genomic_DNA"/>
</dbReference>
<organism evidence="4 5">
    <name type="scientific">Terribacillus saccharophilus</name>
    <dbReference type="NCBI Taxonomy" id="361277"/>
    <lineage>
        <taxon>Bacteria</taxon>
        <taxon>Bacillati</taxon>
        <taxon>Bacillota</taxon>
        <taxon>Bacilli</taxon>
        <taxon>Bacillales</taxon>
        <taxon>Bacillaceae</taxon>
        <taxon>Terribacillus</taxon>
    </lineage>
</organism>
<dbReference type="Pfam" id="PF01734">
    <property type="entry name" value="Patatin"/>
    <property type="match status" value="1"/>
</dbReference>
<dbReference type="InterPro" id="IPR002641">
    <property type="entry name" value="PNPLA_dom"/>
</dbReference>